<dbReference type="Gene3D" id="1.20.90.10">
    <property type="entry name" value="Phospholipase A2 domain"/>
    <property type="match status" value="1"/>
</dbReference>
<reference evidence="2" key="1">
    <citation type="submission" date="2017-02" db="EMBL/GenBank/DDBJ databases">
        <title>Parasitoid Jewel Wasp Mounts Multi-Pronged Neurochemical Attack to Hijack a Host Brain.</title>
        <authorList>
            <person name="Arvidson R.S."/>
            <person name="Kaiser M."/>
            <person name="Libersat F."/>
            <person name="Adams M.E."/>
        </authorList>
    </citation>
    <scope>NUCLEOTIDE SEQUENCE</scope>
    <source>
        <strain evidence="2">170</strain>
    </source>
</reference>
<organism evidence="2">
    <name type="scientific">Ampulex compressa</name>
    <name type="common">Emerald cockroach wasp</name>
    <dbReference type="NCBI Taxonomy" id="860918"/>
    <lineage>
        <taxon>Eukaryota</taxon>
        <taxon>Metazoa</taxon>
        <taxon>Ecdysozoa</taxon>
        <taxon>Arthropoda</taxon>
        <taxon>Hexapoda</taxon>
        <taxon>Insecta</taxon>
        <taxon>Pterygota</taxon>
        <taxon>Neoptera</taxon>
        <taxon>Endopterygota</taxon>
        <taxon>Hymenoptera</taxon>
        <taxon>Apocrita</taxon>
        <taxon>Aculeata</taxon>
        <taxon>Apoidea</taxon>
        <taxon>Ampulicidae</taxon>
        <taxon>Ampulicini</taxon>
        <taxon>Ampulex</taxon>
    </lineage>
</organism>
<name>A0A1W6EW59_AMPCP</name>
<dbReference type="AlphaFoldDB" id="A0A1W6EW59"/>
<dbReference type="SUPFAM" id="SSF48619">
    <property type="entry name" value="Phospholipase A2, PLA2"/>
    <property type="match status" value="1"/>
</dbReference>
<accession>A0A1W6EW59</accession>
<dbReference type="InterPro" id="IPR036444">
    <property type="entry name" value="PLipase_A2_dom_sf"/>
</dbReference>
<sequence length="139" mass="15746">MSMTFGNTNATNLTAYLAILSTYVDKVDLTLDIPNLDKNRPLYPGDWCANETIKASFDKLGKAAEREECCSQRKKCGNGMDDNPSKHGNHWDDEYTEIDCTCDLMFFSCVKLISDPSRQHDIEDRIGLGYSKLTRPMCF</sequence>
<evidence type="ECO:0000313" key="2">
    <source>
        <dbReference type="EMBL" id="ARK19952.1"/>
    </source>
</evidence>
<protein>
    <submittedName>
        <fullName evidence="2">Venom protein</fullName>
    </submittedName>
</protein>
<proteinExistence type="evidence at transcript level"/>
<feature type="domain" description="Phospholipase A2-like central" evidence="1">
    <location>
        <begin position="46"/>
        <end position="139"/>
    </location>
</feature>
<dbReference type="InterPro" id="IPR016090">
    <property type="entry name" value="PLA2-like_dom"/>
</dbReference>
<evidence type="ECO:0000259" key="1">
    <source>
        <dbReference type="Pfam" id="PF05826"/>
    </source>
</evidence>
<dbReference type="EMBL" id="KY563543">
    <property type="protein sequence ID" value="ARK19952.1"/>
    <property type="molecule type" value="mRNA"/>
</dbReference>
<dbReference type="GO" id="GO:0050482">
    <property type="term" value="P:arachidonate secretion"/>
    <property type="evidence" value="ECO:0007669"/>
    <property type="project" value="InterPro"/>
</dbReference>
<dbReference type="GO" id="GO:0004623">
    <property type="term" value="F:phospholipase A2 activity"/>
    <property type="evidence" value="ECO:0007669"/>
    <property type="project" value="InterPro"/>
</dbReference>
<dbReference type="Pfam" id="PF05826">
    <property type="entry name" value="Phospholip_A2_2"/>
    <property type="match status" value="1"/>
</dbReference>
<dbReference type="GO" id="GO:0006644">
    <property type="term" value="P:phospholipid metabolic process"/>
    <property type="evidence" value="ECO:0007669"/>
    <property type="project" value="InterPro"/>
</dbReference>